<dbReference type="AlphaFoldDB" id="A0AAV4CHQ1"/>
<gene>
    <name evidence="1" type="ORF">PoB_005723400</name>
</gene>
<name>A0AAV4CHQ1_9GAST</name>
<proteinExistence type="predicted"/>
<accession>A0AAV4CHQ1</accession>
<sequence length="90" mass="10633">MKHCPTEFEQPAREKTMLQEKDNVIFLLNRINDLLNNLLLGATLETPEQETPSSKLQCLHARLLFVNFFSELQDIHVPLVVRNKRHYSMW</sequence>
<evidence type="ECO:0000313" key="2">
    <source>
        <dbReference type="Proteomes" id="UP000735302"/>
    </source>
</evidence>
<organism evidence="1 2">
    <name type="scientific">Plakobranchus ocellatus</name>
    <dbReference type="NCBI Taxonomy" id="259542"/>
    <lineage>
        <taxon>Eukaryota</taxon>
        <taxon>Metazoa</taxon>
        <taxon>Spiralia</taxon>
        <taxon>Lophotrochozoa</taxon>
        <taxon>Mollusca</taxon>
        <taxon>Gastropoda</taxon>
        <taxon>Heterobranchia</taxon>
        <taxon>Euthyneura</taxon>
        <taxon>Panpulmonata</taxon>
        <taxon>Sacoglossa</taxon>
        <taxon>Placobranchoidea</taxon>
        <taxon>Plakobranchidae</taxon>
        <taxon>Plakobranchus</taxon>
    </lineage>
</organism>
<comment type="caution">
    <text evidence="1">The sequence shown here is derived from an EMBL/GenBank/DDBJ whole genome shotgun (WGS) entry which is preliminary data.</text>
</comment>
<evidence type="ECO:0000313" key="1">
    <source>
        <dbReference type="EMBL" id="GFO30729.1"/>
    </source>
</evidence>
<dbReference type="Proteomes" id="UP000735302">
    <property type="component" value="Unassembled WGS sequence"/>
</dbReference>
<reference evidence="1 2" key="1">
    <citation type="journal article" date="2021" name="Elife">
        <title>Chloroplast acquisition without the gene transfer in kleptoplastic sea slugs, Plakobranchus ocellatus.</title>
        <authorList>
            <person name="Maeda T."/>
            <person name="Takahashi S."/>
            <person name="Yoshida T."/>
            <person name="Shimamura S."/>
            <person name="Takaki Y."/>
            <person name="Nagai Y."/>
            <person name="Toyoda A."/>
            <person name="Suzuki Y."/>
            <person name="Arimoto A."/>
            <person name="Ishii H."/>
            <person name="Satoh N."/>
            <person name="Nishiyama T."/>
            <person name="Hasebe M."/>
            <person name="Maruyama T."/>
            <person name="Minagawa J."/>
            <person name="Obokata J."/>
            <person name="Shigenobu S."/>
        </authorList>
    </citation>
    <scope>NUCLEOTIDE SEQUENCE [LARGE SCALE GENOMIC DNA]</scope>
</reference>
<protein>
    <submittedName>
        <fullName evidence="1">Uncharacterized protein</fullName>
    </submittedName>
</protein>
<keyword evidence="2" id="KW-1185">Reference proteome</keyword>
<dbReference type="EMBL" id="BLXT01006262">
    <property type="protein sequence ID" value="GFO30729.1"/>
    <property type="molecule type" value="Genomic_DNA"/>
</dbReference>